<keyword evidence="2" id="KW-1185">Reference proteome</keyword>
<dbReference type="Proteomes" id="UP000266005">
    <property type="component" value="Unassembled WGS sequence"/>
</dbReference>
<sequence>MKLIGAFMIIVICTCFFSEAKAQQHYVAGQVLEHGAAKGVAGASIINIKTQVGTIADQAGQFLIRASLGDTLVVRSIGFRPTKYSVREQALDKQKVLLYLEEDSVHLKEVEIIALPTLEQLKRNYGNKQPAPENSRNPAYIPPLESPPQTGQISAGSPISAMYNLFSREGKQLLKLEELRQKQAEEAAQKVRDKYNSFFIDNTGYE</sequence>
<protein>
    <recommendedName>
        <fullName evidence="3">Carboxypeptidase-like regulatory domain-containing protein</fullName>
    </recommendedName>
</protein>
<organism evidence="1 2">
    <name type="scientific">Pontibacter oryzae</name>
    <dbReference type="NCBI Taxonomy" id="2304593"/>
    <lineage>
        <taxon>Bacteria</taxon>
        <taxon>Pseudomonadati</taxon>
        <taxon>Bacteroidota</taxon>
        <taxon>Cytophagia</taxon>
        <taxon>Cytophagales</taxon>
        <taxon>Hymenobacteraceae</taxon>
        <taxon>Pontibacter</taxon>
    </lineage>
</organism>
<dbReference type="AlphaFoldDB" id="A0A399RT98"/>
<gene>
    <name evidence="1" type="ORF">D1627_15465</name>
</gene>
<dbReference type="EMBL" id="QWGE01000005">
    <property type="protein sequence ID" value="RIJ34318.1"/>
    <property type="molecule type" value="Genomic_DNA"/>
</dbReference>
<accession>A0A399RT98</accession>
<evidence type="ECO:0000313" key="1">
    <source>
        <dbReference type="EMBL" id="RIJ34318.1"/>
    </source>
</evidence>
<evidence type="ECO:0000313" key="2">
    <source>
        <dbReference type="Proteomes" id="UP000266005"/>
    </source>
</evidence>
<dbReference type="RefSeq" id="WP_119433178.1">
    <property type="nucleotide sequence ID" value="NZ_QWGE01000005.1"/>
</dbReference>
<dbReference type="SUPFAM" id="SSF49464">
    <property type="entry name" value="Carboxypeptidase regulatory domain-like"/>
    <property type="match status" value="1"/>
</dbReference>
<proteinExistence type="predicted"/>
<evidence type="ECO:0008006" key="3">
    <source>
        <dbReference type="Google" id="ProtNLM"/>
    </source>
</evidence>
<reference evidence="2" key="1">
    <citation type="submission" date="2018-08" db="EMBL/GenBank/DDBJ databases">
        <title>Mucilaginibacter sp. MYSH2.</title>
        <authorList>
            <person name="Seo T."/>
        </authorList>
    </citation>
    <scope>NUCLEOTIDE SEQUENCE [LARGE SCALE GENOMIC DNA]</scope>
    <source>
        <strain evidence="2">KIRAN</strain>
    </source>
</reference>
<dbReference type="OrthoDB" id="978882at2"/>
<dbReference type="InterPro" id="IPR008969">
    <property type="entry name" value="CarboxyPept-like_regulatory"/>
</dbReference>
<comment type="caution">
    <text evidence="1">The sequence shown here is derived from an EMBL/GenBank/DDBJ whole genome shotgun (WGS) entry which is preliminary data.</text>
</comment>
<dbReference type="Pfam" id="PF13715">
    <property type="entry name" value="CarbopepD_reg_2"/>
    <property type="match status" value="1"/>
</dbReference>
<name>A0A399RT98_9BACT</name>